<dbReference type="EMBL" id="MU806051">
    <property type="protein sequence ID" value="KAJ3841130.1"/>
    <property type="molecule type" value="Genomic_DNA"/>
</dbReference>
<gene>
    <name evidence="1" type="ORF">F5878DRAFT_557912</name>
</gene>
<evidence type="ECO:0000313" key="1">
    <source>
        <dbReference type="EMBL" id="KAJ3841130.1"/>
    </source>
</evidence>
<sequence length="208" mass="22961">MPTTILSDDFDNILSIQYSTSSPSFLASATQSPICTYVSTELPSSIVSFFHLPTSDAQSTSSVSSALSAIGIKVDDGDTPYTHVRLHKALGRTYLKEDSGLTTNPPFLISVAISPTSESEADFNAWYAEEHLDLLSRVPGWEACRRFSLVDAKSNVTNVSPPRYLALHAYQHLEGFNTEEYKAATSTPWRTRVMQSVVASERNVYRLQ</sequence>
<accession>A0AA38PDW6</accession>
<dbReference type="SUPFAM" id="SSF54909">
    <property type="entry name" value="Dimeric alpha+beta barrel"/>
    <property type="match status" value="1"/>
</dbReference>
<feature type="non-terminal residue" evidence="1">
    <location>
        <position position="1"/>
    </location>
</feature>
<dbReference type="Proteomes" id="UP001163846">
    <property type="component" value="Unassembled WGS sequence"/>
</dbReference>
<dbReference type="AlphaFoldDB" id="A0AA38PDW6"/>
<comment type="caution">
    <text evidence="1">The sequence shown here is derived from an EMBL/GenBank/DDBJ whole genome shotgun (WGS) entry which is preliminary data.</text>
</comment>
<protein>
    <submittedName>
        <fullName evidence="1">Uncharacterized protein</fullName>
    </submittedName>
</protein>
<dbReference type="InterPro" id="IPR011008">
    <property type="entry name" value="Dimeric_a/b-barrel"/>
</dbReference>
<dbReference type="Gene3D" id="3.30.70.100">
    <property type="match status" value="1"/>
</dbReference>
<keyword evidence="2" id="KW-1185">Reference proteome</keyword>
<reference evidence="1" key="1">
    <citation type="submission" date="2022-08" db="EMBL/GenBank/DDBJ databases">
        <authorList>
            <consortium name="DOE Joint Genome Institute"/>
            <person name="Min B."/>
            <person name="Riley R."/>
            <person name="Sierra-Patev S."/>
            <person name="Naranjo-Ortiz M."/>
            <person name="Looney B."/>
            <person name="Konkel Z."/>
            <person name="Slot J.C."/>
            <person name="Sakamoto Y."/>
            <person name="Steenwyk J.L."/>
            <person name="Rokas A."/>
            <person name="Carro J."/>
            <person name="Camarero S."/>
            <person name="Ferreira P."/>
            <person name="Molpeceres G."/>
            <person name="Ruiz-Duenas F.J."/>
            <person name="Serrano A."/>
            <person name="Henrissat B."/>
            <person name="Drula E."/>
            <person name="Hughes K.W."/>
            <person name="Mata J.L."/>
            <person name="Ishikawa N.K."/>
            <person name="Vargas-Isla R."/>
            <person name="Ushijima S."/>
            <person name="Smith C.A."/>
            <person name="Ahrendt S."/>
            <person name="Andreopoulos W."/>
            <person name="He G."/>
            <person name="Labutti K."/>
            <person name="Lipzen A."/>
            <person name="Ng V."/>
            <person name="Sandor L."/>
            <person name="Barry K."/>
            <person name="Martinez A.T."/>
            <person name="Xiao Y."/>
            <person name="Gibbons J.G."/>
            <person name="Terashima K."/>
            <person name="Hibbett D.S."/>
            <person name="Grigoriev I.V."/>
        </authorList>
    </citation>
    <scope>NUCLEOTIDE SEQUENCE</scope>
    <source>
        <strain evidence="1">TFB9207</strain>
    </source>
</reference>
<name>A0AA38PDW6_9AGAR</name>
<proteinExistence type="predicted"/>
<evidence type="ECO:0000313" key="2">
    <source>
        <dbReference type="Proteomes" id="UP001163846"/>
    </source>
</evidence>
<organism evidence="1 2">
    <name type="scientific">Lentinula raphanica</name>
    <dbReference type="NCBI Taxonomy" id="153919"/>
    <lineage>
        <taxon>Eukaryota</taxon>
        <taxon>Fungi</taxon>
        <taxon>Dikarya</taxon>
        <taxon>Basidiomycota</taxon>
        <taxon>Agaricomycotina</taxon>
        <taxon>Agaricomycetes</taxon>
        <taxon>Agaricomycetidae</taxon>
        <taxon>Agaricales</taxon>
        <taxon>Marasmiineae</taxon>
        <taxon>Omphalotaceae</taxon>
        <taxon>Lentinula</taxon>
    </lineage>
</organism>